<keyword evidence="6" id="KW-0256">Endoplasmic reticulum</keyword>
<feature type="transmembrane region" description="Helical" evidence="11">
    <location>
        <begin position="137"/>
        <end position="155"/>
    </location>
</feature>
<proteinExistence type="inferred from homology"/>
<evidence type="ECO:0000256" key="3">
    <source>
        <dbReference type="ARBA" id="ARBA00007990"/>
    </source>
</evidence>
<dbReference type="Pfam" id="PF07074">
    <property type="entry name" value="TRAP-gamma"/>
    <property type="match status" value="1"/>
</dbReference>
<feature type="transmembrane region" description="Helical" evidence="11">
    <location>
        <begin position="245"/>
        <end position="264"/>
    </location>
</feature>
<evidence type="ECO:0000313" key="13">
    <source>
        <dbReference type="Proteomes" id="UP000503349"/>
    </source>
</evidence>
<keyword evidence="7 11" id="KW-1133">Transmembrane helix</keyword>
<dbReference type="InterPro" id="IPR009779">
    <property type="entry name" value="SSR3"/>
</dbReference>
<feature type="region of interest" description="Disordered" evidence="10">
    <location>
        <begin position="315"/>
        <end position="338"/>
    </location>
</feature>
<dbReference type="EMBL" id="CM015719">
    <property type="protein sequence ID" value="KAF3692950.1"/>
    <property type="molecule type" value="Genomic_DNA"/>
</dbReference>
<gene>
    <name evidence="12" type="ORF">EXN66_Car008626</name>
</gene>
<keyword evidence="8 11" id="KW-0472">Membrane</keyword>
<evidence type="ECO:0000256" key="4">
    <source>
        <dbReference type="ARBA" id="ARBA00022231"/>
    </source>
</evidence>
<sequence>MFQQVRTDKYVGTTRCSLLAKCSKRQGKKVPDTDSHWEPVQRYKRCRVFVFLQRAEVSRSVSFIQTKKKKATYFRVYADASLFLVCTDVSVLLCADLSRRRTGNSADMAPKGSNKQQSEEDLLLQDFSRNLSAKSTALFYGNALIVSAIPIWLFWRIWHMDLVQSAVLYAVMTLVSTYLVAFAYKNVKFVLKHKVAQKREDAVSKEVTRKLSEADNRRMSRKEKDERILWKKNEVADYEATTFSIFYNNTLFLVLVIIASFFLLKNFNPTVYPFNHLLLGTDYIWVQSETTFCPSALPQDSSLCCLLAPTGLTSRHSKMEKSPPNTIRPKSSMLTDSK</sequence>
<evidence type="ECO:0000256" key="7">
    <source>
        <dbReference type="ARBA" id="ARBA00022989"/>
    </source>
</evidence>
<evidence type="ECO:0000256" key="10">
    <source>
        <dbReference type="SAM" id="MobiDB-lite"/>
    </source>
</evidence>
<name>A0A6G1PRM2_CHAAH</name>
<comment type="subcellular location">
    <subcellularLocation>
        <location evidence="2">Endoplasmic reticulum membrane</location>
        <topology evidence="2">Multi-pass membrane protein</topology>
    </subcellularLocation>
</comment>
<evidence type="ECO:0000256" key="1">
    <source>
        <dbReference type="ARBA" id="ARBA00002838"/>
    </source>
</evidence>
<organism evidence="12 13">
    <name type="scientific">Channa argus</name>
    <name type="common">Northern snakehead</name>
    <name type="synonym">Ophicephalus argus</name>
    <dbReference type="NCBI Taxonomy" id="215402"/>
    <lineage>
        <taxon>Eukaryota</taxon>
        <taxon>Metazoa</taxon>
        <taxon>Chordata</taxon>
        <taxon>Craniata</taxon>
        <taxon>Vertebrata</taxon>
        <taxon>Euteleostomi</taxon>
        <taxon>Actinopterygii</taxon>
        <taxon>Neopterygii</taxon>
        <taxon>Teleostei</taxon>
        <taxon>Neoteleostei</taxon>
        <taxon>Acanthomorphata</taxon>
        <taxon>Anabantaria</taxon>
        <taxon>Anabantiformes</taxon>
        <taxon>Channoidei</taxon>
        <taxon>Channidae</taxon>
        <taxon>Channa</taxon>
    </lineage>
</organism>
<protein>
    <recommendedName>
        <fullName evidence="4">Translocon-associated protein subunit gamma</fullName>
    </recommendedName>
    <alternativeName>
        <fullName evidence="9">Signal sequence receptor subunit gamma</fullName>
    </alternativeName>
</protein>
<dbReference type="PANTHER" id="PTHR13399:SF2">
    <property type="entry name" value="TRANSLOCON-ASSOCIATED PROTEIN SUBUNIT GAMMA"/>
    <property type="match status" value="1"/>
</dbReference>
<evidence type="ECO:0000256" key="8">
    <source>
        <dbReference type="ARBA" id="ARBA00023136"/>
    </source>
</evidence>
<dbReference type="GO" id="GO:0006614">
    <property type="term" value="P:SRP-dependent cotranslational protein targeting to membrane"/>
    <property type="evidence" value="ECO:0007669"/>
    <property type="project" value="InterPro"/>
</dbReference>
<evidence type="ECO:0000256" key="11">
    <source>
        <dbReference type="SAM" id="Phobius"/>
    </source>
</evidence>
<feature type="compositionally biased region" description="Polar residues" evidence="10">
    <location>
        <begin position="323"/>
        <end position="338"/>
    </location>
</feature>
<accession>A0A6G1PRM2</accession>
<evidence type="ECO:0000256" key="5">
    <source>
        <dbReference type="ARBA" id="ARBA00022692"/>
    </source>
</evidence>
<comment type="function">
    <text evidence="1">TRAP proteins are part of a complex whose function is to bind calcium to the ER membrane and thereby regulate the retention of ER resident proteins.</text>
</comment>
<feature type="transmembrane region" description="Helical" evidence="11">
    <location>
        <begin position="167"/>
        <end position="184"/>
    </location>
</feature>
<dbReference type="PANTHER" id="PTHR13399">
    <property type="entry name" value="TRANSLOCON-ASSOCIATED PROTEIN TRAP , GAMMA SUBUNIT"/>
    <property type="match status" value="1"/>
</dbReference>
<dbReference type="GO" id="GO:0005789">
    <property type="term" value="C:endoplasmic reticulum membrane"/>
    <property type="evidence" value="ECO:0007669"/>
    <property type="project" value="UniProtKB-SubCell"/>
</dbReference>
<evidence type="ECO:0000313" key="12">
    <source>
        <dbReference type="EMBL" id="KAF3692950.1"/>
    </source>
</evidence>
<dbReference type="Proteomes" id="UP000503349">
    <property type="component" value="Chromosome 8"/>
</dbReference>
<evidence type="ECO:0000256" key="6">
    <source>
        <dbReference type="ARBA" id="ARBA00022824"/>
    </source>
</evidence>
<comment type="similarity">
    <text evidence="3">Belongs to the TRAP-gamma family.</text>
</comment>
<reference evidence="12 13" key="1">
    <citation type="submission" date="2019-02" db="EMBL/GenBank/DDBJ databases">
        <title>Opniocepnalus argus genome.</title>
        <authorList>
            <person name="Zhou C."/>
            <person name="Xiao S."/>
        </authorList>
    </citation>
    <scope>NUCLEOTIDE SEQUENCE [LARGE SCALE GENOMIC DNA]</scope>
    <source>
        <strain evidence="12">OARG1902GOOAL</strain>
        <tissue evidence="12">Muscle</tissue>
    </source>
</reference>
<evidence type="ECO:0000256" key="2">
    <source>
        <dbReference type="ARBA" id="ARBA00004477"/>
    </source>
</evidence>
<evidence type="ECO:0000256" key="9">
    <source>
        <dbReference type="ARBA" id="ARBA00030917"/>
    </source>
</evidence>
<dbReference type="AlphaFoldDB" id="A0A6G1PRM2"/>
<keyword evidence="5 11" id="KW-0812">Transmembrane</keyword>
<keyword evidence="13" id="KW-1185">Reference proteome</keyword>
<reference evidence="13" key="2">
    <citation type="submission" date="2019-02" db="EMBL/GenBank/DDBJ databases">
        <title>Opniocepnalus argus Var Kimnra genome.</title>
        <authorList>
            <person name="Zhou C."/>
            <person name="Xiao S."/>
        </authorList>
    </citation>
    <scope>NUCLEOTIDE SEQUENCE [LARGE SCALE GENOMIC DNA]</scope>
</reference>